<dbReference type="Proteomes" id="UP000282613">
    <property type="component" value="Unassembled WGS sequence"/>
</dbReference>
<protein>
    <submittedName>
        <fullName evidence="5">FZ domain-containing protein</fullName>
    </submittedName>
</protein>
<reference evidence="3 4" key="2">
    <citation type="submission" date="2018-11" db="EMBL/GenBank/DDBJ databases">
        <authorList>
            <consortium name="Pathogen Informatics"/>
        </authorList>
    </citation>
    <scope>NUCLEOTIDE SEQUENCE [LARGE SCALE GENOMIC DNA]</scope>
</reference>
<dbReference type="STRING" id="60517.A0A0R3WBS2"/>
<feature type="transmembrane region" description="Helical" evidence="2">
    <location>
        <begin position="244"/>
        <end position="265"/>
    </location>
</feature>
<name>A0A0R3WBS2_TAEAS</name>
<evidence type="ECO:0000313" key="5">
    <source>
        <dbReference type="WBParaSite" id="TASK_0000810401-mRNA-1"/>
    </source>
</evidence>
<feature type="region of interest" description="Disordered" evidence="1">
    <location>
        <begin position="436"/>
        <end position="463"/>
    </location>
</feature>
<dbReference type="OrthoDB" id="6256402at2759"/>
<evidence type="ECO:0000313" key="3">
    <source>
        <dbReference type="EMBL" id="VDK39575.1"/>
    </source>
</evidence>
<keyword evidence="2" id="KW-0812">Transmembrane</keyword>
<feature type="compositionally biased region" description="Low complexity" evidence="1">
    <location>
        <begin position="34"/>
        <end position="51"/>
    </location>
</feature>
<proteinExistence type="predicted"/>
<dbReference type="EMBL" id="UYRS01018728">
    <property type="protein sequence ID" value="VDK39575.1"/>
    <property type="molecule type" value="Genomic_DNA"/>
</dbReference>
<dbReference type="WBParaSite" id="TASK_0000810401-mRNA-1">
    <property type="protein sequence ID" value="TASK_0000810401-mRNA-1"/>
    <property type="gene ID" value="TASK_0000810401"/>
</dbReference>
<feature type="region of interest" description="Disordered" evidence="1">
    <location>
        <begin position="31"/>
        <end position="51"/>
    </location>
</feature>
<feature type="region of interest" description="Disordered" evidence="1">
    <location>
        <begin position="210"/>
        <end position="237"/>
    </location>
</feature>
<dbReference type="AlphaFoldDB" id="A0A0R3WBS2"/>
<keyword evidence="2" id="KW-1133">Transmembrane helix</keyword>
<evidence type="ECO:0000313" key="4">
    <source>
        <dbReference type="Proteomes" id="UP000282613"/>
    </source>
</evidence>
<sequence>IKHPVLGAYGDAPDKLDAFFGIASAEKTRKHLGSENSSSSSSSSSYSPSSSPLNNILSPSVPEEFILYVDESADVIVITCEVSLPSKDHSVHLLCPLVPETRLCFENCRRVCSLPDCTDKPKLFTVECVEDLFVRDMYNIWKFRYIVDRHEAAVEGTWGCFHAGKSTETVNVTATLTTTAEPIRKSTAIGLGVGGTLSPWLGSFIGQANSRESTRGKHRGDDSTSMTTKQPHGTKKNNDFDKTVVMVLIIFLAVSISINIVYVFISSCKKESKSHVPLKLYGLKENPTTTPSAPMVITHEDRIPRTSWKSFRTFAVPPSAVPPPFPTHQLQPPAFRHPNDEEHVTSHDINGDGLYVLHSNSLQTSTTPRSFGYLTRQSESPSSQQLDTCPPSTQPYKTVILRPVRTHSLSPLSSLTTPTTTTKARQSRCLLLTSATSNNENHNDNSNSQHLHSNSPCSSSSNCTENCAFV</sequence>
<feature type="region of interest" description="Disordered" evidence="1">
    <location>
        <begin position="367"/>
        <end position="392"/>
    </location>
</feature>
<reference evidence="5" key="1">
    <citation type="submission" date="2017-02" db="UniProtKB">
        <authorList>
            <consortium name="WormBaseParasite"/>
        </authorList>
    </citation>
    <scope>IDENTIFICATION</scope>
</reference>
<keyword evidence="2" id="KW-0472">Membrane</keyword>
<accession>A0A0R3WBS2</accession>
<gene>
    <name evidence="3" type="ORF">TASK_LOCUS8105</name>
</gene>
<evidence type="ECO:0000256" key="2">
    <source>
        <dbReference type="SAM" id="Phobius"/>
    </source>
</evidence>
<evidence type="ECO:0000256" key="1">
    <source>
        <dbReference type="SAM" id="MobiDB-lite"/>
    </source>
</evidence>
<feature type="compositionally biased region" description="Basic and acidic residues" evidence="1">
    <location>
        <begin position="212"/>
        <end position="222"/>
    </location>
</feature>
<organism evidence="5">
    <name type="scientific">Taenia asiatica</name>
    <name type="common">Asian tapeworm</name>
    <dbReference type="NCBI Taxonomy" id="60517"/>
    <lineage>
        <taxon>Eukaryota</taxon>
        <taxon>Metazoa</taxon>
        <taxon>Spiralia</taxon>
        <taxon>Lophotrochozoa</taxon>
        <taxon>Platyhelminthes</taxon>
        <taxon>Cestoda</taxon>
        <taxon>Eucestoda</taxon>
        <taxon>Cyclophyllidea</taxon>
        <taxon>Taeniidae</taxon>
        <taxon>Taenia</taxon>
    </lineage>
</organism>
<keyword evidence="4" id="KW-1185">Reference proteome</keyword>